<evidence type="ECO:0000313" key="1">
    <source>
        <dbReference type="EMBL" id="GBP12052.1"/>
    </source>
</evidence>
<name>A0A4C1TC56_EUMVA</name>
<dbReference type="Gene3D" id="3.10.10.10">
    <property type="entry name" value="HIV Type 1 Reverse Transcriptase, subunit A, domain 1"/>
    <property type="match status" value="1"/>
</dbReference>
<gene>
    <name evidence="1" type="primary">pol</name>
    <name evidence="1" type="ORF">EVAR_71651_1</name>
</gene>
<dbReference type="AlphaFoldDB" id="A0A4C1TC56"/>
<evidence type="ECO:0000313" key="2">
    <source>
        <dbReference type="Proteomes" id="UP000299102"/>
    </source>
</evidence>
<organism evidence="1 2">
    <name type="scientific">Eumeta variegata</name>
    <name type="common">Bagworm moth</name>
    <name type="synonym">Eumeta japonica</name>
    <dbReference type="NCBI Taxonomy" id="151549"/>
    <lineage>
        <taxon>Eukaryota</taxon>
        <taxon>Metazoa</taxon>
        <taxon>Ecdysozoa</taxon>
        <taxon>Arthropoda</taxon>
        <taxon>Hexapoda</taxon>
        <taxon>Insecta</taxon>
        <taxon>Pterygota</taxon>
        <taxon>Neoptera</taxon>
        <taxon>Endopterygota</taxon>
        <taxon>Lepidoptera</taxon>
        <taxon>Glossata</taxon>
        <taxon>Ditrysia</taxon>
        <taxon>Tineoidea</taxon>
        <taxon>Psychidae</taxon>
        <taxon>Oiketicinae</taxon>
        <taxon>Eumeta</taxon>
    </lineage>
</organism>
<accession>A0A4C1TC56</accession>
<dbReference type="SUPFAM" id="SSF56672">
    <property type="entry name" value="DNA/RNA polymerases"/>
    <property type="match status" value="1"/>
</dbReference>
<dbReference type="GO" id="GO:0071897">
    <property type="term" value="P:DNA biosynthetic process"/>
    <property type="evidence" value="ECO:0007669"/>
    <property type="project" value="UniProtKB-ARBA"/>
</dbReference>
<dbReference type="EMBL" id="BGZK01005003">
    <property type="protein sequence ID" value="GBP12052.1"/>
    <property type="molecule type" value="Genomic_DNA"/>
</dbReference>
<protein>
    <submittedName>
        <fullName evidence="1">Retrovirus-related Pol polyprotein from transposon 17.6</fullName>
    </submittedName>
</protein>
<dbReference type="Proteomes" id="UP000299102">
    <property type="component" value="Unassembled WGS sequence"/>
</dbReference>
<keyword evidence="2" id="KW-1185">Reference proteome</keyword>
<dbReference type="OrthoDB" id="420169at2759"/>
<dbReference type="InterPro" id="IPR043502">
    <property type="entry name" value="DNA/RNA_pol_sf"/>
</dbReference>
<sequence>MHTVRTIRRVTEALNLIRRTTRGLERTKATTDIRVRTYRYPQVHRDEVNRQIREMLDQNIICHSQSPYNAPIWVVPKKLDSTGKQNGASLSTTGS</sequence>
<proteinExistence type="predicted"/>
<comment type="caution">
    <text evidence="1">The sequence shown here is derived from an EMBL/GenBank/DDBJ whole genome shotgun (WGS) entry which is preliminary data.</text>
</comment>
<reference evidence="1 2" key="1">
    <citation type="journal article" date="2019" name="Commun. Biol.">
        <title>The bagworm genome reveals a unique fibroin gene that provides high tensile strength.</title>
        <authorList>
            <person name="Kono N."/>
            <person name="Nakamura H."/>
            <person name="Ohtoshi R."/>
            <person name="Tomita M."/>
            <person name="Numata K."/>
            <person name="Arakawa K."/>
        </authorList>
    </citation>
    <scope>NUCLEOTIDE SEQUENCE [LARGE SCALE GENOMIC DNA]</scope>
</reference>